<protein>
    <submittedName>
        <fullName evidence="2">Uncharacterized protein</fullName>
    </submittedName>
</protein>
<proteinExistence type="predicted"/>
<evidence type="ECO:0000256" key="1">
    <source>
        <dbReference type="SAM" id="MobiDB-lite"/>
    </source>
</evidence>
<dbReference type="EMBL" id="JASCZI010092927">
    <property type="protein sequence ID" value="MED6152926.1"/>
    <property type="molecule type" value="Genomic_DNA"/>
</dbReference>
<keyword evidence="3" id="KW-1185">Reference proteome</keyword>
<organism evidence="2 3">
    <name type="scientific">Stylosanthes scabra</name>
    <dbReference type="NCBI Taxonomy" id="79078"/>
    <lineage>
        <taxon>Eukaryota</taxon>
        <taxon>Viridiplantae</taxon>
        <taxon>Streptophyta</taxon>
        <taxon>Embryophyta</taxon>
        <taxon>Tracheophyta</taxon>
        <taxon>Spermatophyta</taxon>
        <taxon>Magnoliopsida</taxon>
        <taxon>eudicotyledons</taxon>
        <taxon>Gunneridae</taxon>
        <taxon>Pentapetalae</taxon>
        <taxon>rosids</taxon>
        <taxon>fabids</taxon>
        <taxon>Fabales</taxon>
        <taxon>Fabaceae</taxon>
        <taxon>Papilionoideae</taxon>
        <taxon>50 kb inversion clade</taxon>
        <taxon>dalbergioids sensu lato</taxon>
        <taxon>Dalbergieae</taxon>
        <taxon>Pterocarpus clade</taxon>
        <taxon>Stylosanthes</taxon>
    </lineage>
</organism>
<name>A0ABU6TVM2_9FABA</name>
<evidence type="ECO:0000313" key="3">
    <source>
        <dbReference type="Proteomes" id="UP001341840"/>
    </source>
</evidence>
<dbReference type="Proteomes" id="UP001341840">
    <property type="component" value="Unassembled WGS sequence"/>
</dbReference>
<feature type="region of interest" description="Disordered" evidence="1">
    <location>
        <begin position="1"/>
        <end position="20"/>
    </location>
</feature>
<gene>
    <name evidence="2" type="ORF">PIB30_096611</name>
</gene>
<feature type="non-terminal residue" evidence="2">
    <location>
        <position position="206"/>
    </location>
</feature>
<comment type="caution">
    <text evidence="2">The sequence shown here is derived from an EMBL/GenBank/DDBJ whole genome shotgun (WGS) entry which is preliminary data.</text>
</comment>
<sequence length="206" mass="22751">MNHLHHTHHNSEPPPSRTGPIITFKIVTTKHHRRTSTIHHPLPFLETLSSPHSTEPPLSSTSLSFSSPSLVPQFGALILCITDEQDHHHCDFDSLISLYRAPLPLSPLALLLFNAPAPLTTTHPFLHLTAGFHNHRRVCLLCSFPVLEHTFFTKMTRNGKTSTKGSAPTAVGSTAGNLSQLLLRSCFRKRTVLPFKCGDAVLRAVL</sequence>
<accession>A0ABU6TVM2</accession>
<evidence type="ECO:0000313" key="2">
    <source>
        <dbReference type="EMBL" id="MED6152926.1"/>
    </source>
</evidence>
<reference evidence="2 3" key="1">
    <citation type="journal article" date="2023" name="Plants (Basel)">
        <title>Bridging the Gap: Combining Genomics and Transcriptomics Approaches to Understand Stylosanthes scabra, an Orphan Legume from the Brazilian Caatinga.</title>
        <authorList>
            <person name="Ferreira-Neto J.R.C."/>
            <person name="da Silva M.D."/>
            <person name="Binneck E."/>
            <person name="de Melo N.F."/>
            <person name="da Silva R.H."/>
            <person name="de Melo A.L.T.M."/>
            <person name="Pandolfi V."/>
            <person name="Bustamante F.O."/>
            <person name="Brasileiro-Vidal A.C."/>
            <person name="Benko-Iseppon A.M."/>
        </authorList>
    </citation>
    <scope>NUCLEOTIDE SEQUENCE [LARGE SCALE GENOMIC DNA]</scope>
    <source>
        <tissue evidence="2">Leaves</tissue>
    </source>
</reference>